<dbReference type="Gene3D" id="3.40.50.1240">
    <property type="entry name" value="Phosphoglycerate mutase-like"/>
    <property type="match status" value="1"/>
</dbReference>
<dbReference type="InterPro" id="IPR029033">
    <property type="entry name" value="His_PPase_superfam"/>
</dbReference>
<organism evidence="2 3">
    <name type="scientific">Schistosoma mattheei</name>
    <dbReference type="NCBI Taxonomy" id="31246"/>
    <lineage>
        <taxon>Eukaryota</taxon>
        <taxon>Metazoa</taxon>
        <taxon>Spiralia</taxon>
        <taxon>Lophotrochozoa</taxon>
        <taxon>Platyhelminthes</taxon>
        <taxon>Trematoda</taxon>
        <taxon>Digenea</taxon>
        <taxon>Strigeidida</taxon>
        <taxon>Schistosomatoidea</taxon>
        <taxon>Schistosomatidae</taxon>
        <taxon>Schistosoma</taxon>
    </lineage>
</organism>
<proteinExistence type="inferred from homology"/>
<dbReference type="GO" id="GO:0004331">
    <property type="term" value="F:fructose-2,6-bisphosphate 2-phosphatase activity"/>
    <property type="evidence" value="ECO:0007669"/>
    <property type="project" value="TreeGrafter"/>
</dbReference>
<dbReference type="CDD" id="cd07067">
    <property type="entry name" value="HP_PGM_like"/>
    <property type="match status" value="1"/>
</dbReference>
<evidence type="ECO:0000313" key="3">
    <source>
        <dbReference type="Proteomes" id="UP000269396"/>
    </source>
</evidence>
<accession>A0A183PCQ6</accession>
<dbReference type="InterPro" id="IPR013078">
    <property type="entry name" value="His_Pase_superF_clade-1"/>
</dbReference>
<dbReference type="InterPro" id="IPR003094">
    <property type="entry name" value="6Pfruct_kin"/>
</dbReference>
<keyword evidence="3" id="KW-1185">Reference proteome</keyword>
<evidence type="ECO:0000313" key="2">
    <source>
        <dbReference type="EMBL" id="VDP60165.1"/>
    </source>
</evidence>
<dbReference type="GO" id="GO:0006003">
    <property type="term" value="P:fructose 2,6-bisphosphate metabolic process"/>
    <property type="evidence" value="ECO:0007669"/>
    <property type="project" value="InterPro"/>
</dbReference>
<dbReference type="STRING" id="31246.A0A183PCQ6"/>
<gene>
    <name evidence="2" type="ORF">SMTD_LOCUS12142</name>
</gene>
<dbReference type="Pfam" id="PF00300">
    <property type="entry name" value="His_Phos_1"/>
    <property type="match status" value="1"/>
</dbReference>
<dbReference type="GO" id="GO:0005524">
    <property type="term" value="F:ATP binding"/>
    <property type="evidence" value="ECO:0007669"/>
    <property type="project" value="InterPro"/>
</dbReference>
<dbReference type="AlphaFoldDB" id="A0A183PCQ6"/>
<protein>
    <submittedName>
        <fullName evidence="2">Uncharacterized protein</fullName>
    </submittedName>
</protein>
<dbReference type="GO" id="GO:0005829">
    <property type="term" value="C:cytosol"/>
    <property type="evidence" value="ECO:0007669"/>
    <property type="project" value="TreeGrafter"/>
</dbReference>
<dbReference type="EMBL" id="UZAL01032149">
    <property type="protein sequence ID" value="VDP60165.1"/>
    <property type="molecule type" value="Genomic_DNA"/>
</dbReference>
<dbReference type="PANTHER" id="PTHR10606:SF44">
    <property type="entry name" value="6-PHOSPHOFRUCTO 2-KINASE_FRUCTOSE 2,6-BISPHOSPHATASE LONG FORM"/>
    <property type="match status" value="1"/>
</dbReference>
<dbReference type="SUPFAM" id="SSF53254">
    <property type="entry name" value="Phosphoglycerate mutase-like"/>
    <property type="match status" value="1"/>
</dbReference>
<dbReference type="Proteomes" id="UP000269396">
    <property type="component" value="Unassembled WGS sequence"/>
</dbReference>
<reference evidence="2 3" key="1">
    <citation type="submission" date="2018-11" db="EMBL/GenBank/DDBJ databases">
        <authorList>
            <consortium name="Pathogen Informatics"/>
        </authorList>
    </citation>
    <scope>NUCLEOTIDE SEQUENCE [LARGE SCALE GENOMIC DNA]</scope>
    <source>
        <strain>Denwood</strain>
        <strain evidence="3">Zambia</strain>
    </source>
</reference>
<dbReference type="PANTHER" id="PTHR10606">
    <property type="entry name" value="6-PHOSPHOFRUCTO-2-KINASE/FRUCTOSE-2,6-BISPHOSPHATASE"/>
    <property type="match status" value="1"/>
</dbReference>
<comment type="similarity">
    <text evidence="1">In the C-terminal section; belongs to the phosphoglycerate mutase family.</text>
</comment>
<dbReference type="GO" id="GO:0003873">
    <property type="term" value="F:6-phosphofructo-2-kinase activity"/>
    <property type="evidence" value="ECO:0007669"/>
    <property type="project" value="TreeGrafter"/>
</dbReference>
<name>A0A183PCQ6_9TREM</name>
<sequence>MFPSDNQHDSDAAFPLGGVGLENIDPRNAHLTLSHGYPFTAHGETDLNIHGRIGGDGKLSERGELYAKKLAAFMEQEKLENLKVWTSHFKRTIQTAEHIQCSQICYWKALDELDAVSFMY</sequence>
<evidence type="ECO:0000256" key="1">
    <source>
        <dbReference type="ARBA" id="ARBA00008408"/>
    </source>
</evidence>